<dbReference type="Pfam" id="PF13391">
    <property type="entry name" value="HNH_2"/>
    <property type="match status" value="1"/>
</dbReference>
<dbReference type="AlphaFoldDB" id="A0A229YA57"/>
<gene>
    <name evidence="1" type="ORF">KXV57_005430</name>
</gene>
<protein>
    <submittedName>
        <fullName evidence="1">Uncharacterized protein</fullName>
    </submittedName>
</protein>
<proteinExistence type="predicted"/>
<dbReference type="EMBL" id="JAIBSC010000037">
    <property type="protein sequence ID" value="KAH1906418.1"/>
    <property type="molecule type" value="Genomic_DNA"/>
</dbReference>
<comment type="caution">
    <text evidence="1">The sequence shown here is derived from an EMBL/GenBank/DDBJ whole genome shotgun (WGS) entry which is preliminary data.</text>
</comment>
<accession>A0A229YA57</accession>
<reference evidence="1" key="1">
    <citation type="submission" date="2021-08" db="EMBL/GenBank/DDBJ databases">
        <title>Global Aspergillus fumigatus from environmental and clinical sources.</title>
        <authorList>
            <person name="Barber A."/>
            <person name="Sae-Ong T."/>
        </authorList>
    </citation>
    <scope>NUCLEOTIDE SEQUENCE</scope>
    <source>
        <strain evidence="1">NRZ-2016-071</strain>
    </source>
</reference>
<dbReference type="InterPro" id="IPR003615">
    <property type="entry name" value="HNH_nuc"/>
</dbReference>
<name>A0A229YA57_ASPFM</name>
<dbReference type="Proteomes" id="UP000813423">
    <property type="component" value="Unassembled WGS sequence"/>
</dbReference>
<sequence>MASGMTQSSTRNLLEWLKNICLERDNYQCIVTKLWDPVAVNPQEQCKMTGNTQLAHIIPFSMGHWGNDQKAKEIAQSWETLYLLFPDIQGLIEPTTINSPANAMTMFSPVHQDFGSFKIALIPTIKTYPWHQNFCDQFYEKPITFTTHNGSELPSKFLLETHAAIAEILHASGQGEKIDELLREWEDIGCLASDGSTDLESLLLLLSVH</sequence>
<organism evidence="1 2">
    <name type="scientific">Aspergillus fumigatus</name>
    <name type="common">Neosartorya fumigata</name>
    <dbReference type="NCBI Taxonomy" id="746128"/>
    <lineage>
        <taxon>Eukaryota</taxon>
        <taxon>Fungi</taxon>
        <taxon>Dikarya</taxon>
        <taxon>Ascomycota</taxon>
        <taxon>Pezizomycotina</taxon>
        <taxon>Eurotiomycetes</taxon>
        <taxon>Eurotiomycetidae</taxon>
        <taxon>Eurotiales</taxon>
        <taxon>Aspergillaceae</taxon>
        <taxon>Aspergillus</taxon>
        <taxon>Aspergillus subgen. Fumigati</taxon>
    </lineage>
</organism>
<evidence type="ECO:0000313" key="1">
    <source>
        <dbReference type="EMBL" id="KAH1906418.1"/>
    </source>
</evidence>
<evidence type="ECO:0000313" key="2">
    <source>
        <dbReference type="Proteomes" id="UP000813423"/>
    </source>
</evidence>